<evidence type="ECO:0000313" key="1">
    <source>
        <dbReference type="EMBL" id="KAH8977919.1"/>
    </source>
</evidence>
<keyword evidence="2" id="KW-1185">Reference proteome</keyword>
<dbReference type="InterPro" id="IPR032675">
    <property type="entry name" value="LRR_dom_sf"/>
</dbReference>
<dbReference type="AlphaFoldDB" id="A0AAD4L5Y6"/>
<reference evidence="1" key="1">
    <citation type="submission" date="2022-01" db="EMBL/GenBank/DDBJ databases">
        <title>Comparative genomics reveals a dynamic genome evolution in the ectomycorrhizal milk-cap (Lactarius) mushrooms.</title>
        <authorList>
            <consortium name="DOE Joint Genome Institute"/>
            <person name="Lebreton A."/>
            <person name="Tang N."/>
            <person name="Kuo A."/>
            <person name="LaButti K."/>
            <person name="Drula E."/>
            <person name="Barry K."/>
            <person name="Clum A."/>
            <person name="Lipzen A."/>
            <person name="Mousain D."/>
            <person name="Ng V."/>
            <person name="Wang R."/>
            <person name="Wang X."/>
            <person name="Dai Y."/>
            <person name="Henrissat B."/>
            <person name="Grigoriev I.V."/>
            <person name="Guerin-Laguette A."/>
            <person name="Yu F."/>
            <person name="Martin F.M."/>
        </authorList>
    </citation>
    <scope>NUCLEOTIDE SEQUENCE</scope>
    <source>
        <strain evidence="1">QP</strain>
    </source>
</reference>
<evidence type="ECO:0008006" key="3">
    <source>
        <dbReference type="Google" id="ProtNLM"/>
    </source>
</evidence>
<gene>
    <name evidence="1" type="ORF">EDB92DRAFT_1957276</name>
</gene>
<organism evidence="1 2">
    <name type="scientific">Lactarius akahatsu</name>
    <dbReference type="NCBI Taxonomy" id="416441"/>
    <lineage>
        <taxon>Eukaryota</taxon>
        <taxon>Fungi</taxon>
        <taxon>Dikarya</taxon>
        <taxon>Basidiomycota</taxon>
        <taxon>Agaricomycotina</taxon>
        <taxon>Agaricomycetes</taxon>
        <taxon>Russulales</taxon>
        <taxon>Russulaceae</taxon>
        <taxon>Lactarius</taxon>
    </lineage>
</organism>
<dbReference type="Gene3D" id="1.20.1280.50">
    <property type="match status" value="1"/>
</dbReference>
<protein>
    <recommendedName>
        <fullName evidence="3">F-box domain-containing protein</fullName>
    </recommendedName>
</protein>
<dbReference type="Proteomes" id="UP001201163">
    <property type="component" value="Unassembled WGS sequence"/>
</dbReference>
<evidence type="ECO:0000313" key="2">
    <source>
        <dbReference type="Proteomes" id="UP001201163"/>
    </source>
</evidence>
<dbReference type="EMBL" id="JAKELL010000265">
    <property type="protein sequence ID" value="KAH8977919.1"/>
    <property type="molecule type" value="Genomic_DNA"/>
</dbReference>
<dbReference type="SUPFAM" id="SSF52047">
    <property type="entry name" value="RNI-like"/>
    <property type="match status" value="1"/>
</dbReference>
<dbReference type="Gene3D" id="3.80.10.10">
    <property type="entry name" value="Ribonuclease Inhibitor"/>
    <property type="match status" value="1"/>
</dbReference>
<sequence length="962" mass="108024">MDLRDHSWTWNILVHVCRRWRAIVFASSRHLDLRLLCKRGTPVRHALDYWLPLPIIIDYREDGCVSQTPQDGDDIVAALSRHDRMSRVQILAAASLLEKLSTPETVPPLPGKFLGGSAPRLQSLTLSGFPLPALPSVLPSATDLVSLRLFHIPDTSCVKPDVMVTWLSALTRLEWLVISFSLATLSGERRGPPPLTRVVLPALTRLNFRGDGEYLNDFVSQIDTPLLDHLGATFFNWYGGLELPHLSDFILRTGGGNPSEATIHSIGSTVFVTLYQLGAEAAIFADNFGWASRVGSLLLARLAERLYIDADYVWHGHTMEGNENSPDLWLNVLLPFKSVVNLYVSHSVAPGLAKGAWLKMWPYVSVEELLPALRMIRFETPRKKTSVKRFLAVGFAFVHNIAMVERWPQLSPRDIVTAVNVPVRILSGAGRTSRDEVMRKLGRTVTLFRRSRNRRNGGEIEQHAKIDTLPDEILLEIFDCFRLAAATVSSAGPTWSPWEWHRFVHVCRRWRFLVFASSHRLDLRLVYTFKRPARVRKKALDGWPTLPIAIWYPRPSVVRGRSEYLEDVNNTSFALRHPDRIREINLFLTKTLMSKSSALFLTSFPALEYLRLESENTMKASTAVLPLGFLGSTPRLRDIHLKQVPFSALPLLLLSTRNLVSLRLDDISSRGYFTPEALSISLSVTTQLKSLCIHFLPFVSSVFRDPGSAGCPLRAYAVLPALSEFHFRGDSAYLEDLISRIDAPVMESLNITFFKPSAFDTLQLSQFISRTKSLASLPRMSILLLGDEILVVDQFQLSQSTPSASHFQLQITCDELDLQVTLPNILARLSGLLSGVQQLDMKSFLPWSAWLDPDEMDSALWLDFFRNLKSVTRLEVAGMFVPSIESALEQLPEEMVRRVLPALHDFHVGKCQSPGPFEKFADARQLSDRPLTIHYAASLSPLNTLPNESHNDLSVVSLGVVG</sequence>
<accession>A0AAD4L5Y6</accession>
<name>A0AAD4L5Y6_9AGAM</name>
<proteinExistence type="predicted"/>
<comment type="caution">
    <text evidence="1">The sequence shown here is derived from an EMBL/GenBank/DDBJ whole genome shotgun (WGS) entry which is preliminary data.</text>
</comment>